<accession>A0A9D9I429</accession>
<feature type="transmembrane region" description="Helical" evidence="1">
    <location>
        <begin position="6"/>
        <end position="24"/>
    </location>
</feature>
<evidence type="ECO:0008006" key="4">
    <source>
        <dbReference type="Google" id="ProtNLM"/>
    </source>
</evidence>
<name>A0A9D9I429_9BACT</name>
<reference evidence="2" key="2">
    <citation type="journal article" date="2021" name="PeerJ">
        <title>Extensive microbial diversity within the chicken gut microbiome revealed by metagenomics and culture.</title>
        <authorList>
            <person name="Gilroy R."/>
            <person name="Ravi A."/>
            <person name="Getino M."/>
            <person name="Pursley I."/>
            <person name="Horton D.L."/>
            <person name="Alikhan N.F."/>
            <person name="Baker D."/>
            <person name="Gharbi K."/>
            <person name="Hall N."/>
            <person name="Watson M."/>
            <person name="Adriaenssens E.M."/>
            <person name="Foster-Nyarko E."/>
            <person name="Jarju S."/>
            <person name="Secka A."/>
            <person name="Antonio M."/>
            <person name="Oren A."/>
            <person name="Chaudhuri R.R."/>
            <person name="La Ragione R."/>
            <person name="Hildebrand F."/>
            <person name="Pallen M.J."/>
        </authorList>
    </citation>
    <scope>NUCLEOTIDE SEQUENCE</scope>
    <source>
        <strain evidence="2">10037</strain>
    </source>
</reference>
<keyword evidence="1" id="KW-0812">Transmembrane</keyword>
<comment type="caution">
    <text evidence="2">The sequence shown here is derived from an EMBL/GenBank/DDBJ whole genome shotgun (WGS) entry which is preliminary data.</text>
</comment>
<dbReference type="EMBL" id="JADIME010000061">
    <property type="protein sequence ID" value="MBO8465503.1"/>
    <property type="molecule type" value="Genomic_DNA"/>
</dbReference>
<evidence type="ECO:0000313" key="3">
    <source>
        <dbReference type="Proteomes" id="UP000823597"/>
    </source>
</evidence>
<organism evidence="2 3">
    <name type="scientific">Candidatus Merdivivens pullistercoris</name>
    <dbReference type="NCBI Taxonomy" id="2840873"/>
    <lineage>
        <taxon>Bacteria</taxon>
        <taxon>Pseudomonadati</taxon>
        <taxon>Bacteroidota</taxon>
        <taxon>Bacteroidia</taxon>
        <taxon>Bacteroidales</taxon>
        <taxon>Muribaculaceae</taxon>
        <taxon>Muribaculaceae incertae sedis</taxon>
        <taxon>Candidatus Merdivivens</taxon>
    </lineage>
</organism>
<reference evidence="2" key="1">
    <citation type="submission" date="2020-10" db="EMBL/GenBank/DDBJ databases">
        <authorList>
            <person name="Gilroy R."/>
        </authorList>
    </citation>
    <scope>NUCLEOTIDE SEQUENCE</scope>
    <source>
        <strain evidence="2">10037</strain>
    </source>
</reference>
<gene>
    <name evidence="2" type="ORF">IAB93_05845</name>
</gene>
<dbReference type="AlphaFoldDB" id="A0A9D9I429"/>
<evidence type="ECO:0000256" key="1">
    <source>
        <dbReference type="SAM" id="Phobius"/>
    </source>
</evidence>
<keyword evidence="1" id="KW-1133">Transmembrane helix</keyword>
<sequence length="67" mass="7235">MDFQEITAWAIVTAAAVIIVVRTIRFIKKARKGKLPSCCSGKHTGCDCCNETSCRNSGTDSAQGKKE</sequence>
<protein>
    <recommendedName>
        <fullName evidence="4">FeoB-associated Cys-rich membrane protein</fullName>
    </recommendedName>
</protein>
<keyword evidence="1" id="KW-0472">Membrane</keyword>
<dbReference type="Proteomes" id="UP000823597">
    <property type="component" value="Unassembled WGS sequence"/>
</dbReference>
<proteinExistence type="predicted"/>
<evidence type="ECO:0000313" key="2">
    <source>
        <dbReference type="EMBL" id="MBO8465503.1"/>
    </source>
</evidence>